<feature type="transmembrane region" description="Helical" evidence="4">
    <location>
        <begin position="546"/>
        <end position="568"/>
    </location>
</feature>
<keyword evidence="7" id="KW-1185">Reference proteome</keyword>
<evidence type="ECO:0000256" key="4">
    <source>
        <dbReference type="SAM" id="Phobius"/>
    </source>
</evidence>
<feature type="transmembrane region" description="Helical" evidence="4">
    <location>
        <begin position="798"/>
        <end position="821"/>
    </location>
</feature>
<evidence type="ECO:0000256" key="1">
    <source>
        <dbReference type="ARBA" id="ARBA00004141"/>
    </source>
</evidence>
<dbReference type="EMBL" id="NCSJ02000297">
    <property type="protein sequence ID" value="RFU25895.1"/>
    <property type="molecule type" value="Genomic_DNA"/>
</dbReference>
<dbReference type="AlphaFoldDB" id="A0A3E2GXL2"/>
<feature type="transmembrane region" description="Helical" evidence="4">
    <location>
        <begin position="601"/>
        <end position="623"/>
    </location>
</feature>
<feature type="transmembrane region" description="Helical" evidence="4">
    <location>
        <begin position="664"/>
        <end position="685"/>
    </location>
</feature>
<dbReference type="InterPro" id="IPR050327">
    <property type="entry name" value="Proton-linked_MCT"/>
</dbReference>
<feature type="transmembrane region" description="Helical" evidence="4">
    <location>
        <begin position="773"/>
        <end position="792"/>
    </location>
</feature>
<name>A0A3E2GXL2_SCYLI</name>
<feature type="domain" description="Fe2OG dioxygenase" evidence="5">
    <location>
        <begin position="153"/>
        <end position="260"/>
    </location>
</feature>
<keyword evidence="4" id="KW-0812">Transmembrane</keyword>
<feature type="transmembrane region" description="Helical" evidence="4">
    <location>
        <begin position="864"/>
        <end position="885"/>
    </location>
</feature>
<dbReference type="PANTHER" id="PTHR11360:SF315">
    <property type="entry name" value="TRANSPORTER MCH2-RELATED"/>
    <property type="match status" value="1"/>
</dbReference>
<dbReference type="PROSITE" id="PS51471">
    <property type="entry name" value="FE2OG_OXY"/>
    <property type="match status" value="1"/>
</dbReference>
<organism evidence="6 7">
    <name type="scientific">Scytalidium lignicola</name>
    <name type="common">Hyphomycete</name>
    <dbReference type="NCBI Taxonomy" id="5539"/>
    <lineage>
        <taxon>Eukaryota</taxon>
        <taxon>Fungi</taxon>
        <taxon>Dikarya</taxon>
        <taxon>Ascomycota</taxon>
        <taxon>Pezizomycotina</taxon>
        <taxon>Leotiomycetes</taxon>
        <taxon>Leotiomycetes incertae sedis</taxon>
        <taxon>Scytalidium</taxon>
    </lineage>
</organism>
<dbReference type="Gene3D" id="2.60.120.620">
    <property type="entry name" value="q2cbj1_9rhob like domain"/>
    <property type="match status" value="1"/>
</dbReference>
<feature type="non-terminal residue" evidence="6">
    <location>
        <position position="1"/>
    </location>
</feature>
<feature type="non-terminal residue" evidence="6">
    <location>
        <position position="934"/>
    </location>
</feature>
<dbReference type="Proteomes" id="UP000258309">
    <property type="component" value="Unassembled WGS sequence"/>
</dbReference>
<sequence>MSGSTDVTADLTQKIASLLDSDKGTFSIGGSILIAPPHETTTGAAASERTKSAPITLRWDPSSAPAGESRNIMFPPTSTHSMEQLETLLRDCQPASFGRGGQDVFDEAYRKASKLDASKFSSDLCPYELGVVDTVAELLMPSAYIAGGSRGVVAELYKLNVYSAPTGHFKPHVDTPRSEQQFGSLVICLPTVHTGGALEVRHAGQKVTYDWGANTGLNDGDAAVGRPTLLQWAAFYSDCEHEVFEVTAGHRVTLTYNLYAAPRRVEVEGKTESMDISRLPLYSAVREAVTNPLFMPNGGLLGFYCCHSYPHSTKSPAGAPLFPSVLKGVDLCLYSVLQELGLEVQVRPVLNATRDPYDYDSDNSEDGGATDTKWYVGDESKGLVTTDTGGYDGASWKDIWSGFGNQLDVHWLNTPTAKPTQEGYVHLTYGNEAGINSIYTYITLIVQLKREKASKKNVGMWFKPSRGDAGSIRTSEQPNPASNNTLSTIPSNDQDLEIPDGGYGWVQVFGIFLINAFTWGQTASYGVYLAFYLSANLFPEATSIDYAFIGGFQFAFPLLVAPVATIASRQLGMRICMLAGIFLQTLGFISASFAHRIWQLYLTQGILVGIGLGFIFVPATPILSQWFSRKRSLATGIGAGGSGIGGLIFSFGITPIVHNISLAWAFRTTAFICGAMNLLAVALLRNRNDKIKPPQLGFDTKLLVRYDVWLFLAWGFVTMFGYMTLLYSLSDFASSIGLSKTQAGNISAFLNLGTAIGRPAVGLISDKFGRIEVAGSLTLLGGLASFAIWIPAKTYAVTIFFSILVGTIFGLFWMTVAPIAVNVVGVPEVPSMLSIYWIVITAPTLCTEVIALKLRRPSMNNVYLYPQIFTGISYSLASIFLLELWRVMRKKGKGHRSISVPSETIRQSGQGSVSVTVTTQPAGMVVLTDIEKID</sequence>
<gene>
    <name evidence="6" type="ORF">B7463_g10442</name>
</gene>
<comment type="caution">
    <text evidence="6">The sequence shown here is derived from an EMBL/GenBank/DDBJ whole genome shotgun (WGS) entry which is preliminary data.</text>
</comment>
<proteinExistence type="inferred from homology"/>
<feature type="transmembrane region" description="Helical" evidence="4">
    <location>
        <begin position="635"/>
        <end position="658"/>
    </location>
</feature>
<feature type="transmembrane region" description="Helical" evidence="4">
    <location>
        <begin position="833"/>
        <end position="852"/>
    </location>
</feature>
<protein>
    <recommendedName>
        <fullName evidence="5">Fe2OG dioxygenase domain-containing protein</fullName>
    </recommendedName>
</protein>
<comment type="subcellular location">
    <subcellularLocation>
        <location evidence="1">Membrane</location>
        <topology evidence="1">Multi-pass membrane protein</topology>
    </subcellularLocation>
</comment>
<feature type="transmembrane region" description="Helical" evidence="4">
    <location>
        <begin position="575"/>
        <end position="595"/>
    </location>
</feature>
<comment type="similarity">
    <text evidence="2">Belongs to the major facilitator superfamily. Monocarboxylate porter (TC 2.A.1.13) family.</text>
</comment>
<evidence type="ECO:0000259" key="5">
    <source>
        <dbReference type="PROSITE" id="PS51471"/>
    </source>
</evidence>
<dbReference type="PANTHER" id="PTHR11360">
    <property type="entry name" value="MONOCARBOXYLATE TRANSPORTER"/>
    <property type="match status" value="1"/>
</dbReference>
<dbReference type="InterPro" id="IPR005123">
    <property type="entry name" value="Oxoglu/Fe-dep_dioxygenase_dom"/>
</dbReference>
<keyword evidence="4" id="KW-0472">Membrane</keyword>
<dbReference type="SUPFAM" id="SSF103473">
    <property type="entry name" value="MFS general substrate transporter"/>
    <property type="match status" value="1"/>
</dbReference>
<dbReference type="GO" id="GO:0022857">
    <property type="term" value="F:transmembrane transporter activity"/>
    <property type="evidence" value="ECO:0007669"/>
    <property type="project" value="InterPro"/>
</dbReference>
<dbReference type="Pfam" id="PF07690">
    <property type="entry name" value="MFS_1"/>
    <property type="match status" value="1"/>
</dbReference>
<evidence type="ECO:0000256" key="2">
    <source>
        <dbReference type="ARBA" id="ARBA00006727"/>
    </source>
</evidence>
<feature type="region of interest" description="Disordered" evidence="3">
    <location>
        <begin position="467"/>
        <end position="490"/>
    </location>
</feature>
<accession>A0A3E2GXL2</accession>
<feature type="compositionally biased region" description="Polar residues" evidence="3">
    <location>
        <begin position="472"/>
        <end position="490"/>
    </location>
</feature>
<dbReference type="InterPro" id="IPR036259">
    <property type="entry name" value="MFS_trans_sf"/>
</dbReference>
<dbReference type="CDD" id="cd17352">
    <property type="entry name" value="MFS_MCT_SLC16"/>
    <property type="match status" value="1"/>
</dbReference>
<dbReference type="OrthoDB" id="27483at2759"/>
<keyword evidence="4" id="KW-1133">Transmembrane helix</keyword>
<evidence type="ECO:0000256" key="3">
    <source>
        <dbReference type="SAM" id="MobiDB-lite"/>
    </source>
</evidence>
<reference evidence="6 7" key="1">
    <citation type="submission" date="2018-05" db="EMBL/GenBank/DDBJ databases">
        <title>Draft genome sequence of Scytalidium lignicola DSM 105466, a ubiquitous saprotrophic fungus.</title>
        <authorList>
            <person name="Buettner E."/>
            <person name="Gebauer A.M."/>
            <person name="Hofrichter M."/>
            <person name="Liers C."/>
            <person name="Kellner H."/>
        </authorList>
    </citation>
    <scope>NUCLEOTIDE SEQUENCE [LARGE SCALE GENOMIC DNA]</scope>
    <source>
        <strain evidence="6 7">DSM 105466</strain>
    </source>
</reference>
<evidence type="ECO:0000313" key="6">
    <source>
        <dbReference type="EMBL" id="RFU25895.1"/>
    </source>
</evidence>
<dbReference type="GO" id="GO:0016020">
    <property type="term" value="C:membrane"/>
    <property type="evidence" value="ECO:0007669"/>
    <property type="project" value="UniProtKB-SubCell"/>
</dbReference>
<feature type="transmembrane region" description="Helical" evidence="4">
    <location>
        <begin position="706"/>
        <end position="730"/>
    </location>
</feature>
<dbReference type="Gene3D" id="1.20.1250.20">
    <property type="entry name" value="MFS general substrate transporter like domains"/>
    <property type="match status" value="2"/>
</dbReference>
<evidence type="ECO:0000313" key="7">
    <source>
        <dbReference type="Proteomes" id="UP000258309"/>
    </source>
</evidence>
<dbReference type="InterPro" id="IPR011701">
    <property type="entry name" value="MFS"/>
</dbReference>